<sequence>MHLTKLPRLLLLLLLLASPFAYADNNYPLVLVHGFMGWGRQELLGFKYWGGLGDLQEALNQAGYPTYTGVVGPFASNWDRACELYAYLKGGTVDYGQVHAATHGHNRYGRTFTGLYPDWGTADTSGRMRKIHLIGHSQGGQTVRVLTALLEQGAVVEQAATPTRELSPLFQGGKPWVHSVTTLAAPHDGTSIAVGIDTLLPFVRTSLLGFAALVGVQPDQLPYDFKLDQWGLRREPGETLSAYLTRVEHSPIWQSRDISGWDLSPDGAQELNGKFPAQPEVYYFSWATSATLPIWPFHHQVPIPTLLPQLWTSALFIGAYSRNEPGHVTIDADWWENDGLVNTRSMAGPTLNSSDRIVPWRDPPQRGLWNDQGVLAGWDHMDIVGIGTLRDVRNWYLRLARTLADLPP</sequence>
<evidence type="ECO:0000256" key="5">
    <source>
        <dbReference type="ARBA" id="ARBA00022729"/>
    </source>
</evidence>
<dbReference type="GO" id="GO:0004806">
    <property type="term" value="F:triacylglycerol lipase activity"/>
    <property type="evidence" value="ECO:0007669"/>
    <property type="project" value="UniProtKB-EC"/>
</dbReference>
<accession>A0A7U7GCQ8</accession>
<dbReference type="AlphaFoldDB" id="A0A7U7GCQ8"/>
<dbReference type="PANTHER" id="PTHR34043:SF3">
    <property type="entry name" value="ALPHA_BETA-HYDROLASES SUPERFAMILY PROTEIN"/>
    <property type="match status" value="1"/>
</dbReference>
<keyword evidence="11" id="KW-1185">Reference proteome</keyword>
<dbReference type="InterPro" id="IPR056304">
    <property type="entry name" value="Lip-like_C"/>
</dbReference>
<comment type="catalytic activity">
    <reaction evidence="1">
        <text>a triacylglycerol + H2O = a diacylglycerol + a fatty acid + H(+)</text>
        <dbReference type="Rhea" id="RHEA:12044"/>
        <dbReference type="ChEBI" id="CHEBI:15377"/>
        <dbReference type="ChEBI" id="CHEBI:15378"/>
        <dbReference type="ChEBI" id="CHEBI:17855"/>
        <dbReference type="ChEBI" id="CHEBI:18035"/>
        <dbReference type="ChEBI" id="CHEBI:28868"/>
        <dbReference type="EC" id="3.1.1.3"/>
    </reaction>
</comment>
<dbReference type="InterPro" id="IPR029058">
    <property type="entry name" value="AB_hydrolase_fold"/>
</dbReference>
<dbReference type="Pfam" id="PF24708">
    <property type="entry name" value="Lip_C"/>
    <property type="match status" value="1"/>
</dbReference>
<evidence type="ECO:0000256" key="2">
    <source>
        <dbReference type="ARBA" id="ARBA00004613"/>
    </source>
</evidence>
<name>A0A7U7GCQ8_9GAMM</name>
<dbReference type="EMBL" id="CBTK010000223">
    <property type="protein sequence ID" value="CDH45872.1"/>
    <property type="molecule type" value="Genomic_DNA"/>
</dbReference>
<dbReference type="GO" id="GO:0006629">
    <property type="term" value="P:lipid metabolic process"/>
    <property type="evidence" value="ECO:0007669"/>
    <property type="project" value="UniProtKB-KW"/>
</dbReference>
<dbReference type="GO" id="GO:0005576">
    <property type="term" value="C:extracellular region"/>
    <property type="evidence" value="ECO:0007669"/>
    <property type="project" value="UniProtKB-SubCell"/>
</dbReference>
<evidence type="ECO:0000256" key="4">
    <source>
        <dbReference type="ARBA" id="ARBA00022525"/>
    </source>
</evidence>
<keyword evidence="7" id="KW-0443">Lipid metabolism</keyword>
<dbReference type="EC" id="3.1.1.3" evidence="3"/>
<dbReference type="PANTHER" id="PTHR34043">
    <property type="entry name" value="ALPHA/BETA-HYDROLASES SUPERFAMILY PROTEIN"/>
    <property type="match status" value="1"/>
</dbReference>
<dbReference type="Proteomes" id="UP000019184">
    <property type="component" value="Unassembled WGS sequence"/>
</dbReference>
<reference evidence="10 11" key="1">
    <citation type="journal article" date="2014" name="ISME J.">
        <title>Candidatus Competibacter-lineage genomes retrieved from metagenomes reveal functional metabolic diversity.</title>
        <authorList>
            <person name="McIlroy S.J."/>
            <person name="Albertsen M."/>
            <person name="Andresen E.K."/>
            <person name="Saunders A.M."/>
            <person name="Kristiansen R."/>
            <person name="Stokholm-Bjerregaard M."/>
            <person name="Nielsen K.L."/>
            <person name="Nielsen P.H."/>
        </authorList>
    </citation>
    <scope>NUCLEOTIDE SEQUENCE [LARGE SCALE GENOMIC DNA]</scope>
    <source>
        <strain evidence="10 11">Run_B_J11</strain>
    </source>
</reference>
<keyword evidence="6 10" id="KW-0378">Hydrolase</keyword>
<keyword evidence="4" id="KW-0964">Secreted</keyword>
<keyword evidence="5 8" id="KW-0732">Signal</keyword>
<evidence type="ECO:0000259" key="9">
    <source>
        <dbReference type="Pfam" id="PF24708"/>
    </source>
</evidence>
<evidence type="ECO:0000256" key="8">
    <source>
        <dbReference type="SAM" id="SignalP"/>
    </source>
</evidence>
<protein>
    <recommendedName>
        <fullName evidence="3">triacylglycerol lipase</fullName>
        <ecNumber evidence="3">3.1.1.3</ecNumber>
    </recommendedName>
</protein>
<comment type="subcellular location">
    <subcellularLocation>
        <location evidence="2">Secreted</location>
    </subcellularLocation>
</comment>
<evidence type="ECO:0000256" key="6">
    <source>
        <dbReference type="ARBA" id="ARBA00022801"/>
    </source>
</evidence>
<comment type="caution">
    <text evidence="10">The sequence shown here is derived from an EMBL/GenBank/DDBJ whole genome shotgun (WGS) entry which is preliminary data.</text>
</comment>
<feature type="chain" id="PRO_5030941796" description="triacylglycerol lipase" evidence="8">
    <location>
        <begin position="24"/>
        <end position="408"/>
    </location>
</feature>
<dbReference type="Gene3D" id="3.40.50.1820">
    <property type="entry name" value="alpha/beta hydrolase"/>
    <property type="match status" value="1"/>
</dbReference>
<evidence type="ECO:0000256" key="7">
    <source>
        <dbReference type="ARBA" id="ARBA00023098"/>
    </source>
</evidence>
<evidence type="ECO:0000313" key="11">
    <source>
        <dbReference type="Proteomes" id="UP000019184"/>
    </source>
</evidence>
<dbReference type="SUPFAM" id="SSF53474">
    <property type="entry name" value="alpha/beta-Hydrolases"/>
    <property type="match status" value="1"/>
</dbReference>
<dbReference type="RefSeq" id="WP_154724923.1">
    <property type="nucleotide sequence ID" value="NZ_CBTK010000223.1"/>
</dbReference>
<gene>
    <name evidence="10" type="ORF">BN874_30004</name>
</gene>
<feature type="signal peptide" evidence="8">
    <location>
        <begin position="1"/>
        <end position="23"/>
    </location>
</feature>
<organism evidence="10 11">
    <name type="scientific">Candidatus Contendobacter odensis Run_B_J11</name>
    <dbReference type="NCBI Taxonomy" id="1400861"/>
    <lineage>
        <taxon>Bacteria</taxon>
        <taxon>Pseudomonadati</taxon>
        <taxon>Pseudomonadota</taxon>
        <taxon>Gammaproteobacteria</taxon>
        <taxon>Candidatus Competibacteraceae</taxon>
        <taxon>Candidatus Contendibacter</taxon>
    </lineage>
</organism>
<evidence type="ECO:0000256" key="3">
    <source>
        <dbReference type="ARBA" id="ARBA00013279"/>
    </source>
</evidence>
<feature type="domain" description="Lipase-like C-terminal" evidence="9">
    <location>
        <begin position="25"/>
        <end position="392"/>
    </location>
</feature>
<dbReference type="OrthoDB" id="2004167at2"/>
<proteinExistence type="predicted"/>
<evidence type="ECO:0000256" key="1">
    <source>
        <dbReference type="ARBA" id="ARBA00001024"/>
    </source>
</evidence>
<evidence type="ECO:0000313" key="10">
    <source>
        <dbReference type="EMBL" id="CDH45872.1"/>
    </source>
</evidence>